<sequence>MAVWSSCMAFPLEAKALALGSGRDHHPDLIKKGGFSMIDPAAPRSLSILEHSSALSPVHGLLASKNAGLRMTMSASDRPRNTDFRGWKDPGASRLSATRDFVELMPDQRHLEAKPEFLPQDFRPGLDKRCSIMEKQDKLRALPFAWHRSCAFFKIATSSPASRQSSYWFVTRSPENFSNSTHIQTDIQEFSLDPWVSPAGEHPFYILVYLAFAKSSLVTTRAKATVYEAKVTDQYHFTSTLFVDAERSGYIEFAIDTGALGTVIAGKDMNIVFGQGHEASDGEIIRLQVNGVDVRALVAYDSPCFVLGSNYFFAAKTRMLLDFSAGPDAEESWQIRLIDRPILETASIPRGATRGKILGGLPWLVVEIENGNTKIEVPAILDTGSPGVWLANSTLKSLGFTGQEISNTKGGYKSGLEVKMNQISTIALESAANSEFANLNLVGITFLADASAVGEIDYGSSSFWICRKQ</sequence>
<dbReference type="EMBL" id="GL377621">
    <property type="protein sequence ID" value="EFJ15877.1"/>
    <property type="molecule type" value="Genomic_DNA"/>
</dbReference>
<name>D8SIJ5_SELML</name>
<evidence type="ECO:0000313" key="1">
    <source>
        <dbReference type="EMBL" id="EFJ15877.1"/>
    </source>
</evidence>
<dbReference type="InParanoid" id="D8SIJ5"/>
<dbReference type="HOGENOM" id="CLU_583183_0_0_1"/>
<dbReference type="KEGG" id="smo:SELMODRAFT_422290"/>
<dbReference type="Gramene" id="EFJ15877">
    <property type="protein sequence ID" value="EFJ15877"/>
    <property type="gene ID" value="SELMODRAFT_422290"/>
</dbReference>
<accession>D8SIJ5</accession>
<proteinExistence type="predicted"/>
<dbReference type="Proteomes" id="UP000001514">
    <property type="component" value="Unassembled WGS sequence"/>
</dbReference>
<dbReference type="AlphaFoldDB" id="D8SIJ5"/>
<evidence type="ECO:0000313" key="2">
    <source>
        <dbReference type="Proteomes" id="UP000001514"/>
    </source>
</evidence>
<organism evidence="2">
    <name type="scientific">Selaginella moellendorffii</name>
    <name type="common">Spikemoss</name>
    <dbReference type="NCBI Taxonomy" id="88036"/>
    <lineage>
        <taxon>Eukaryota</taxon>
        <taxon>Viridiplantae</taxon>
        <taxon>Streptophyta</taxon>
        <taxon>Embryophyta</taxon>
        <taxon>Tracheophyta</taxon>
        <taxon>Lycopodiopsida</taxon>
        <taxon>Selaginellales</taxon>
        <taxon>Selaginellaceae</taxon>
        <taxon>Selaginella</taxon>
    </lineage>
</organism>
<gene>
    <name evidence="1" type="ORF">SELMODRAFT_422290</name>
</gene>
<keyword evidence="2" id="KW-1185">Reference proteome</keyword>
<reference evidence="1 2" key="1">
    <citation type="journal article" date="2011" name="Science">
        <title>The Selaginella genome identifies genetic changes associated with the evolution of vascular plants.</title>
        <authorList>
            <person name="Banks J.A."/>
            <person name="Nishiyama T."/>
            <person name="Hasebe M."/>
            <person name="Bowman J.L."/>
            <person name="Gribskov M."/>
            <person name="dePamphilis C."/>
            <person name="Albert V.A."/>
            <person name="Aono N."/>
            <person name="Aoyama T."/>
            <person name="Ambrose B.A."/>
            <person name="Ashton N.W."/>
            <person name="Axtell M.J."/>
            <person name="Barker E."/>
            <person name="Barker M.S."/>
            <person name="Bennetzen J.L."/>
            <person name="Bonawitz N.D."/>
            <person name="Chapple C."/>
            <person name="Cheng C."/>
            <person name="Correa L.G."/>
            <person name="Dacre M."/>
            <person name="DeBarry J."/>
            <person name="Dreyer I."/>
            <person name="Elias M."/>
            <person name="Engstrom E.M."/>
            <person name="Estelle M."/>
            <person name="Feng L."/>
            <person name="Finet C."/>
            <person name="Floyd S.K."/>
            <person name="Frommer W.B."/>
            <person name="Fujita T."/>
            <person name="Gramzow L."/>
            <person name="Gutensohn M."/>
            <person name="Harholt J."/>
            <person name="Hattori M."/>
            <person name="Heyl A."/>
            <person name="Hirai T."/>
            <person name="Hiwatashi Y."/>
            <person name="Ishikawa M."/>
            <person name="Iwata M."/>
            <person name="Karol K.G."/>
            <person name="Koehler B."/>
            <person name="Kolukisaoglu U."/>
            <person name="Kubo M."/>
            <person name="Kurata T."/>
            <person name="Lalonde S."/>
            <person name="Li K."/>
            <person name="Li Y."/>
            <person name="Litt A."/>
            <person name="Lyons E."/>
            <person name="Manning G."/>
            <person name="Maruyama T."/>
            <person name="Michael T.P."/>
            <person name="Mikami K."/>
            <person name="Miyazaki S."/>
            <person name="Morinaga S."/>
            <person name="Murata T."/>
            <person name="Mueller-Roeber B."/>
            <person name="Nelson D.R."/>
            <person name="Obara M."/>
            <person name="Oguri Y."/>
            <person name="Olmstead R.G."/>
            <person name="Onodera N."/>
            <person name="Petersen B.L."/>
            <person name="Pils B."/>
            <person name="Prigge M."/>
            <person name="Rensing S.A."/>
            <person name="Riano-Pachon D.M."/>
            <person name="Roberts A.W."/>
            <person name="Sato Y."/>
            <person name="Scheller H.V."/>
            <person name="Schulz B."/>
            <person name="Schulz C."/>
            <person name="Shakirov E.V."/>
            <person name="Shibagaki N."/>
            <person name="Shinohara N."/>
            <person name="Shippen D.E."/>
            <person name="Soerensen I."/>
            <person name="Sotooka R."/>
            <person name="Sugimoto N."/>
            <person name="Sugita M."/>
            <person name="Sumikawa N."/>
            <person name="Tanurdzic M."/>
            <person name="Theissen G."/>
            <person name="Ulvskov P."/>
            <person name="Wakazuki S."/>
            <person name="Weng J.K."/>
            <person name="Willats W.W."/>
            <person name="Wipf D."/>
            <person name="Wolf P.G."/>
            <person name="Yang L."/>
            <person name="Zimmer A.D."/>
            <person name="Zhu Q."/>
            <person name="Mitros T."/>
            <person name="Hellsten U."/>
            <person name="Loque D."/>
            <person name="Otillar R."/>
            <person name="Salamov A."/>
            <person name="Schmutz J."/>
            <person name="Shapiro H."/>
            <person name="Lindquist E."/>
            <person name="Lucas S."/>
            <person name="Rokhsar D."/>
            <person name="Grigoriev I.V."/>
        </authorList>
    </citation>
    <scope>NUCLEOTIDE SEQUENCE [LARGE SCALE GENOMIC DNA]</scope>
</reference>
<protein>
    <submittedName>
        <fullName evidence="1">Uncharacterized protein</fullName>
    </submittedName>
</protein>